<dbReference type="InterPro" id="IPR053276">
    <property type="entry name" value="MtDNA_mismatch_repair_MutS"/>
</dbReference>
<dbReference type="InterPro" id="IPR027417">
    <property type="entry name" value="P-loop_NTPase"/>
</dbReference>
<name>A0A516AG98_LINPO</name>
<accession>A0A516AG98</accession>
<dbReference type="PANTHER" id="PTHR48448:SF1">
    <property type="entry name" value="MUTL PROTEIN ISOFORM 1"/>
    <property type="match status" value="1"/>
</dbReference>
<keyword evidence="2" id="KW-0227">DNA damage</keyword>
<dbReference type="EMBL" id="MN125868">
    <property type="protein sequence ID" value="QDO16335.1"/>
    <property type="molecule type" value="mRNA"/>
</dbReference>
<dbReference type="SMART" id="SM00534">
    <property type="entry name" value="MUTSac"/>
    <property type="match status" value="1"/>
</dbReference>
<dbReference type="Pfam" id="PF00488">
    <property type="entry name" value="MutS_V"/>
    <property type="match status" value="1"/>
</dbReference>
<proteinExistence type="evidence at transcript level"/>
<dbReference type="InterPro" id="IPR000432">
    <property type="entry name" value="DNA_mismatch_repair_MutS_C"/>
</dbReference>
<dbReference type="PANTHER" id="PTHR48448">
    <property type="entry name" value="MUTL PROTEIN ISOFORM 1"/>
    <property type="match status" value="1"/>
</dbReference>
<dbReference type="GO" id="GO:0030983">
    <property type="term" value="F:mismatched DNA binding"/>
    <property type="evidence" value="ECO:0007669"/>
    <property type="project" value="InterPro"/>
</dbReference>
<evidence type="ECO:0000259" key="5">
    <source>
        <dbReference type="SMART" id="SM00534"/>
    </source>
</evidence>
<dbReference type="Gene3D" id="3.40.1170.10">
    <property type="entry name" value="DNA repair protein MutS, domain I"/>
    <property type="match status" value="1"/>
</dbReference>
<keyword evidence="3" id="KW-0067">ATP-binding</keyword>
<organism evidence="6">
    <name type="scientific">Lingulaulax polyedra</name>
    <name type="common">Dinoflagellate</name>
    <name type="synonym">Lingulodinium polyedra</name>
    <dbReference type="NCBI Taxonomy" id="160621"/>
    <lineage>
        <taxon>Eukaryota</taxon>
        <taxon>Sar</taxon>
        <taxon>Alveolata</taxon>
        <taxon>Dinophyceae</taxon>
        <taxon>Gonyaulacales</taxon>
        <taxon>Lingulodiniaceae</taxon>
        <taxon>Lingulaulax</taxon>
    </lineage>
</organism>
<keyword evidence="1" id="KW-0547">Nucleotide-binding</keyword>
<evidence type="ECO:0000256" key="2">
    <source>
        <dbReference type="ARBA" id="ARBA00022763"/>
    </source>
</evidence>
<dbReference type="InterPro" id="IPR016151">
    <property type="entry name" value="DNA_mismatch_repair_MutS_N"/>
</dbReference>
<evidence type="ECO:0000313" key="6">
    <source>
        <dbReference type="EMBL" id="QDO16335.1"/>
    </source>
</evidence>
<keyword evidence="4" id="KW-0238">DNA-binding</keyword>
<evidence type="ECO:0000256" key="1">
    <source>
        <dbReference type="ARBA" id="ARBA00022741"/>
    </source>
</evidence>
<dbReference type="Gene3D" id="3.40.50.300">
    <property type="entry name" value="P-loop containing nucleotide triphosphate hydrolases"/>
    <property type="match status" value="1"/>
</dbReference>
<dbReference type="GO" id="GO:0006298">
    <property type="term" value="P:mismatch repair"/>
    <property type="evidence" value="ECO:0007669"/>
    <property type="project" value="InterPro"/>
</dbReference>
<dbReference type="SUPFAM" id="SSF52540">
    <property type="entry name" value="P-loop containing nucleoside triphosphate hydrolases"/>
    <property type="match status" value="1"/>
</dbReference>
<sequence length="1366" mass="146536">MLVQSSIRSRARYRRLVVRPPPQRACPWQDVGRPAARFQAPLSTWAAACTRSFARQCRPSRGLSPAVLGGACLGASACARLRAAARPAALGGRQCHSGAGEAAASAGSSSISVAEVADRVEGAPEHFRQALVNGFGEVVPSCFSWEAHGGDRSKLVRSLKHCQLPPAERARLQGIGTRGLQDAQDWTRSFVRDLWRQAVTSGLAVNEDGTPMRAAAAEVARAFLADAGVQPSDQSADAGRTQSTWKVVGNWLEVEESGCQVGDSLSASDFADFVPAYWKGQLARVDRADALRLVRQLGGDDRIGWLRSKAGDSVTGLLEKVLTWKSELPHAVLLVQVGDFFEAWGTDAVMLVQWCGLNPMARKPRAGFPVSAVSLQQHLDRLTQAELSAAVFVQTGQPGQANQPRVLRQVVTPGAPTYLHSHELSRARDEALDFAEGRPYVAMRLRADGLLYAELRPFRREVRFRENVTPEGTEALLAENEGVAWPVFVDGVRGAHRQVHQWRWFPKHRRWLGLPAQATDSHFIDACCRALCEELRLPQEPAFQRVCLDGSGGLQPLSLPAAQNLGVLPRSGVASLVDHMVPVDAPTATRRLLRRWLLAPRSGAVVGAMRGLLRVLLSQGALVLPPLQRVPPLAKVVAYIMAQTASERLCRDLSSCCNDVRTVLSEPRFAAILDPLLVLVAAETGEAEVKQDMLVESLTETMALIDLWLHDHAIPDEAVTGEPLFEDEGMQRTLERFLEANEQFRGIASQGRDEVASAYLGVEAAKGELFAALSEAGSSLPPDAKDAVVYNPFDNDLCFKMQLGDSHTAKAVDRRGKVKRDRFTTPRLNRALSAYLSATRAADQAVRASLRELCLKLGAFIAPLRAAVTTAELLVAAHKHAAHALALNWCLPTVSSGGSFSATIRPYWLGADAVASKVLLDSRGAIVTGPNMSGKSTIMRAIGAVALLSNCGFLCPGEGRMPRYRQVFFLGVAGDRPLEGVSAFGQEAQLSSALLRRACSGTLALVDEFGRGTEPLAAQASVGALLEELAARGSHFVVATHLHGVADLPLSLPPGRNAPALWRMGIAASSVSTPGGEPGEGCGGVSDGDGQPGRALRWSYLLEEGICRESFAWLTLRQFGWSEVAIDRFQRLLRAGRASSGQEGDVEVARRSLDVRGDVPDHLPAEARAPDALCDEDCLRLALCGVVGCWEEDAVCLRSQETPPAPLCKGAAVLYVLRLHGGQVYVGQSDHLQGRLAAHRRRFGAQLQGVLAVRVGSTGDARQLEATLQRRLLGLGVSLVSWSDAANVHFGPAPASGGGVSGRALSMGAGLQGPTWATTAGAAALREAVPEDEAPAWAAAEVAKLREAALYLMQLADRLQRGEHLP</sequence>
<evidence type="ECO:0000256" key="3">
    <source>
        <dbReference type="ARBA" id="ARBA00022840"/>
    </source>
</evidence>
<dbReference type="SUPFAM" id="SSF55271">
    <property type="entry name" value="DNA repair protein MutS, domain I"/>
    <property type="match status" value="1"/>
</dbReference>
<reference evidence="6" key="1">
    <citation type="journal article" date="2019" name="Microorganisms">
        <title>DNA Damage Response Pathways in Dinoflagellates.</title>
        <authorList>
            <person name="Li C."/>
            <person name="Wong J."/>
        </authorList>
    </citation>
    <scope>NUCLEOTIDE SEQUENCE</scope>
</reference>
<feature type="domain" description="DNA mismatch repair proteins mutS family" evidence="5">
    <location>
        <begin position="922"/>
        <end position="1134"/>
    </location>
</feature>
<dbReference type="InterPro" id="IPR007695">
    <property type="entry name" value="DNA_mismatch_repair_MutS-lik_N"/>
</dbReference>
<protein>
    <submittedName>
        <fullName evidence="6">DNA mismatch repair protein MSH1</fullName>
    </submittedName>
</protein>
<evidence type="ECO:0000256" key="4">
    <source>
        <dbReference type="ARBA" id="ARBA00023125"/>
    </source>
</evidence>
<dbReference type="Pfam" id="PF01624">
    <property type="entry name" value="MutS_I"/>
    <property type="match status" value="1"/>
</dbReference>
<dbReference type="GO" id="GO:0005524">
    <property type="term" value="F:ATP binding"/>
    <property type="evidence" value="ECO:0007669"/>
    <property type="project" value="UniProtKB-KW"/>
</dbReference>